<organism evidence="2 3">
    <name type="scientific">Linum tenue</name>
    <dbReference type="NCBI Taxonomy" id="586396"/>
    <lineage>
        <taxon>Eukaryota</taxon>
        <taxon>Viridiplantae</taxon>
        <taxon>Streptophyta</taxon>
        <taxon>Embryophyta</taxon>
        <taxon>Tracheophyta</taxon>
        <taxon>Spermatophyta</taxon>
        <taxon>Magnoliopsida</taxon>
        <taxon>eudicotyledons</taxon>
        <taxon>Gunneridae</taxon>
        <taxon>Pentapetalae</taxon>
        <taxon>rosids</taxon>
        <taxon>fabids</taxon>
        <taxon>Malpighiales</taxon>
        <taxon>Linaceae</taxon>
        <taxon>Linum</taxon>
    </lineage>
</organism>
<evidence type="ECO:0000256" key="1">
    <source>
        <dbReference type="SAM" id="SignalP"/>
    </source>
</evidence>
<dbReference type="AlphaFoldDB" id="A0AAV0GXF6"/>
<name>A0AAV0GXF6_9ROSI</name>
<dbReference type="Proteomes" id="UP001154282">
    <property type="component" value="Unassembled WGS sequence"/>
</dbReference>
<sequence length="147" mass="17265">MVARRCSTWVWILEFLVRDMMAWTKKGYFILKGKESIQFPRKNEEELMDWVCSWRRTLFSLLGRRSKSSQVGYDPESESYPPWEQVELNKCSRQRWSEEREVDADRGGLSASLSAGRCRLKLLMELHCWPSRVTRMPSKANGQQGLA</sequence>
<reference evidence="2" key="1">
    <citation type="submission" date="2022-08" db="EMBL/GenBank/DDBJ databases">
        <authorList>
            <person name="Gutierrez-Valencia J."/>
        </authorList>
    </citation>
    <scope>NUCLEOTIDE SEQUENCE</scope>
</reference>
<feature type="signal peptide" evidence="1">
    <location>
        <begin position="1"/>
        <end position="22"/>
    </location>
</feature>
<gene>
    <name evidence="2" type="ORF">LITE_LOCUS1543</name>
</gene>
<protein>
    <submittedName>
        <fullName evidence="2">Uncharacterized protein</fullName>
    </submittedName>
</protein>
<dbReference type="EMBL" id="CAMGYJ010000002">
    <property type="protein sequence ID" value="CAI0377656.1"/>
    <property type="molecule type" value="Genomic_DNA"/>
</dbReference>
<proteinExistence type="predicted"/>
<accession>A0AAV0GXF6</accession>
<evidence type="ECO:0000313" key="3">
    <source>
        <dbReference type="Proteomes" id="UP001154282"/>
    </source>
</evidence>
<keyword evidence="1" id="KW-0732">Signal</keyword>
<evidence type="ECO:0000313" key="2">
    <source>
        <dbReference type="EMBL" id="CAI0377656.1"/>
    </source>
</evidence>
<keyword evidence="3" id="KW-1185">Reference proteome</keyword>
<comment type="caution">
    <text evidence="2">The sequence shown here is derived from an EMBL/GenBank/DDBJ whole genome shotgun (WGS) entry which is preliminary data.</text>
</comment>
<feature type="chain" id="PRO_5043964823" evidence="1">
    <location>
        <begin position="23"/>
        <end position="147"/>
    </location>
</feature>